<evidence type="ECO:0000256" key="4">
    <source>
        <dbReference type="ARBA" id="ARBA00023098"/>
    </source>
</evidence>
<sequence length="626" mass="68079">MPSATPQTHSPADEAVDHRLIEERAASVGHLFRQRVARTPDSPAFMYAKVSASGDEWLTVTWAEAKSTVDAIGAGLVALGIGPEDRVALASATRYEWALADLAVMVAGGVTTTIYPTTIDDDVAFILADSQSKVVFAEDAEQVAKLRRIAGSVPGVTKVVTFDPEAASGEDDWVISLDALAALGRSGLERTPGLIDERIDALTPDRLATIIYTSGTTGRPKGVRLLHRAWTYEAAATDSIGILREDDLQYLWLPLAHVFGKLLLTLPLQIGFCTAIDGRIDKIVDNLAVVKPTFMGAAPRIFEKAYNRVQMMMEEDGGVKLKLFRWAEGVGREVSDLRAEGKDPSGLLATKYSLADKLVLSKVRERFGGRVRLFISGSAALNQDVGRWFDSMGMLVGEGYGLTESCAATTVNRTSAYRYGTVGWPLPGTEVRIAEDGEVLLRGDGIMDGYHNNPEATAEVLDADGWFRTGDIGELDDRGFLRITDRKKDLFKTSGGKYVAPSMIESQFKGMCPFVSQFVVHGADRNFVSALVTLDPDAIQGWAVANGLGDRTYAEIVTSDKAHEMVQGYVDELNSGLNRWEQIKKFTILDSDLTVDSGELTPSLKLKRKVVSERYKDALDAHYAGA</sequence>
<dbReference type="InterPro" id="IPR042099">
    <property type="entry name" value="ANL_N_sf"/>
</dbReference>
<dbReference type="InterPro" id="IPR000873">
    <property type="entry name" value="AMP-dep_synth/lig_dom"/>
</dbReference>
<dbReference type="GO" id="GO:0016020">
    <property type="term" value="C:membrane"/>
    <property type="evidence" value="ECO:0007669"/>
    <property type="project" value="TreeGrafter"/>
</dbReference>
<comment type="similarity">
    <text evidence="1">Belongs to the ATP-dependent AMP-binding enzyme family.</text>
</comment>
<gene>
    <name evidence="7" type="ORF">KLO01_00430</name>
</gene>
<keyword evidence="4" id="KW-0443">Lipid metabolism</keyword>
<dbReference type="CDD" id="cd05907">
    <property type="entry name" value="VL_LC_FACS_like"/>
    <property type="match status" value="1"/>
</dbReference>
<dbReference type="Gene3D" id="3.40.50.12780">
    <property type="entry name" value="N-terminal domain of ligase-like"/>
    <property type="match status" value="1"/>
</dbReference>
<dbReference type="Pfam" id="PF23562">
    <property type="entry name" value="AMP-binding_C_3"/>
    <property type="match status" value="1"/>
</dbReference>
<evidence type="ECO:0000259" key="6">
    <source>
        <dbReference type="Pfam" id="PF00501"/>
    </source>
</evidence>
<protein>
    <recommendedName>
        <fullName evidence="5">Acyl-CoA synthetase</fullName>
    </recommendedName>
</protein>
<dbReference type="PROSITE" id="PS00455">
    <property type="entry name" value="AMP_BINDING"/>
    <property type="match status" value="1"/>
</dbReference>
<dbReference type="SUPFAM" id="SSF56801">
    <property type="entry name" value="Acetyl-CoA synthetase-like"/>
    <property type="match status" value="1"/>
</dbReference>
<keyword evidence="8" id="KW-1185">Reference proteome</keyword>
<feature type="domain" description="AMP-dependent synthetase/ligase" evidence="6">
    <location>
        <begin position="32"/>
        <end position="451"/>
    </location>
</feature>
<evidence type="ECO:0000256" key="2">
    <source>
        <dbReference type="ARBA" id="ARBA00022598"/>
    </source>
</evidence>
<accession>A0A512SVL3</accession>
<evidence type="ECO:0000256" key="3">
    <source>
        <dbReference type="ARBA" id="ARBA00022832"/>
    </source>
</evidence>
<dbReference type="GO" id="GO:0004467">
    <property type="term" value="F:long-chain fatty acid-CoA ligase activity"/>
    <property type="evidence" value="ECO:0007669"/>
    <property type="project" value="TreeGrafter"/>
</dbReference>
<organism evidence="7 8">
    <name type="scientific">Knoellia locipacati</name>
    <dbReference type="NCBI Taxonomy" id="882824"/>
    <lineage>
        <taxon>Bacteria</taxon>
        <taxon>Bacillati</taxon>
        <taxon>Actinomycetota</taxon>
        <taxon>Actinomycetes</taxon>
        <taxon>Micrococcales</taxon>
        <taxon>Intrasporangiaceae</taxon>
        <taxon>Knoellia</taxon>
    </lineage>
</organism>
<dbReference type="PANTHER" id="PTHR43272:SF32">
    <property type="entry name" value="AMP-DEPENDENT SYNTHETASE_LIGASE DOMAIN-CONTAINING PROTEIN"/>
    <property type="match status" value="1"/>
</dbReference>
<reference evidence="7 8" key="1">
    <citation type="submission" date="2019-07" db="EMBL/GenBank/DDBJ databases">
        <title>Whole genome shotgun sequence of Knoellia locipacati NBRC 109775.</title>
        <authorList>
            <person name="Hosoyama A."/>
            <person name="Uohara A."/>
            <person name="Ohji S."/>
            <person name="Ichikawa N."/>
        </authorList>
    </citation>
    <scope>NUCLEOTIDE SEQUENCE [LARGE SCALE GENOMIC DNA]</scope>
    <source>
        <strain evidence="7 8">NBRC 109775</strain>
    </source>
</reference>
<keyword evidence="2" id="KW-0436">Ligase</keyword>
<dbReference type="RefSeq" id="WP_147061533.1">
    <property type="nucleotide sequence ID" value="NZ_BAABDN010000001.1"/>
</dbReference>
<evidence type="ECO:0000313" key="8">
    <source>
        <dbReference type="Proteomes" id="UP000321793"/>
    </source>
</evidence>
<dbReference type="OrthoDB" id="9803968at2"/>
<dbReference type="AlphaFoldDB" id="A0A512SVL3"/>
<dbReference type="EMBL" id="BKBA01000001">
    <property type="protein sequence ID" value="GEQ11996.1"/>
    <property type="molecule type" value="Genomic_DNA"/>
</dbReference>
<evidence type="ECO:0000256" key="1">
    <source>
        <dbReference type="ARBA" id="ARBA00006432"/>
    </source>
</evidence>
<dbReference type="Pfam" id="PF00501">
    <property type="entry name" value="AMP-binding"/>
    <property type="match status" value="1"/>
</dbReference>
<evidence type="ECO:0000313" key="7">
    <source>
        <dbReference type="EMBL" id="GEQ11996.1"/>
    </source>
</evidence>
<dbReference type="PANTHER" id="PTHR43272">
    <property type="entry name" value="LONG-CHAIN-FATTY-ACID--COA LIGASE"/>
    <property type="match status" value="1"/>
</dbReference>
<keyword evidence="3" id="KW-0276">Fatty acid metabolism</keyword>
<evidence type="ECO:0000256" key="5">
    <source>
        <dbReference type="ARBA" id="ARBA00032875"/>
    </source>
</evidence>
<name>A0A512SVL3_9MICO</name>
<dbReference type="InterPro" id="IPR020845">
    <property type="entry name" value="AMP-binding_CS"/>
</dbReference>
<comment type="caution">
    <text evidence="7">The sequence shown here is derived from an EMBL/GenBank/DDBJ whole genome shotgun (WGS) entry which is preliminary data.</text>
</comment>
<dbReference type="Proteomes" id="UP000321793">
    <property type="component" value="Unassembled WGS sequence"/>
</dbReference>
<proteinExistence type="inferred from homology"/>